<dbReference type="PROSITE" id="PS00671">
    <property type="entry name" value="D_2_HYDROXYACID_DH_3"/>
    <property type="match status" value="1"/>
</dbReference>
<evidence type="ECO:0000256" key="2">
    <source>
        <dbReference type="ARBA" id="ARBA00023002"/>
    </source>
</evidence>
<gene>
    <name evidence="6" type="ORF">CARN2_0057</name>
</gene>
<dbReference type="EMBL" id="CABM01000064">
    <property type="protein sequence ID" value="CBH98883.1"/>
    <property type="molecule type" value="Genomic_DNA"/>
</dbReference>
<evidence type="ECO:0000259" key="4">
    <source>
        <dbReference type="Pfam" id="PF00389"/>
    </source>
</evidence>
<dbReference type="SUPFAM" id="SSF51735">
    <property type="entry name" value="NAD(P)-binding Rossmann-fold domains"/>
    <property type="match status" value="1"/>
</dbReference>
<proteinExistence type="inferred from homology"/>
<evidence type="ECO:0000313" key="6">
    <source>
        <dbReference type="EMBL" id="CBH98883.1"/>
    </source>
</evidence>
<keyword evidence="2 6" id="KW-0560">Oxidoreductase</keyword>
<protein>
    <submittedName>
        <fullName evidence="6">Putative Phosphoglycerate dehydrogenase</fullName>
        <ecNumber evidence="6">1.1.1.95</ecNumber>
    </submittedName>
</protein>
<dbReference type="AlphaFoldDB" id="E6PVC6"/>
<dbReference type="Pfam" id="PF02826">
    <property type="entry name" value="2-Hacid_dh_C"/>
    <property type="match status" value="1"/>
</dbReference>
<dbReference type="InterPro" id="IPR050857">
    <property type="entry name" value="D-2-hydroxyacid_DH"/>
</dbReference>
<comment type="similarity">
    <text evidence="1">Belongs to the D-isomer specific 2-hydroxyacid dehydrogenase family.</text>
</comment>
<feature type="domain" description="D-isomer specific 2-hydroxyacid dehydrogenase catalytic" evidence="4">
    <location>
        <begin position="10"/>
        <end position="307"/>
    </location>
</feature>
<comment type="caution">
    <text evidence="6">The sequence shown here is derived from an EMBL/GenBank/DDBJ whole genome shotgun (WGS) entry which is preliminary data.</text>
</comment>
<dbReference type="InterPro" id="IPR036291">
    <property type="entry name" value="NAD(P)-bd_dom_sf"/>
</dbReference>
<dbReference type="PANTHER" id="PTHR42789">
    <property type="entry name" value="D-ISOMER SPECIFIC 2-HYDROXYACID DEHYDROGENASE FAMILY PROTEIN (AFU_ORTHOLOGUE AFUA_6G10090)"/>
    <property type="match status" value="1"/>
</dbReference>
<evidence type="ECO:0000256" key="1">
    <source>
        <dbReference type="ARBA" id="ARBA00005854"/>
    </source>
</evidence>
<dbReference type="GO" id="GO:0004617">
    <property type="term" value="F:phosphoglycerate dehydrogenase activity"/>
    <property type="evidence" value="ECO:0007669"/>
    <property type="project" value="UniProtKB-EC"/>
</dbReference>
<accession>E6PVC6</accession>
<dbReference type="InterPro" id="IPR006139">
    <property type="entry name" value="D-isomer_2_OHA_DH_cat_dom"/>
</dbReference>
<dbReference type="PROSITE" id="PS00670">
    <property type="entry name" value="D_2_HYDROXYACID_DH_2"/>
    <property type="match status" value="1"/>
</dbReference>
<keyword evidence="3" id="KW-0520">NAD</keyword>
<dbReference type="PANTHER" id="PTHR42789:SF1">
    <property type="entry name" value="D-ISOMER SPECIFIC 2-HYDROXYACID DEHYDROGENASE FAMILY PROTEIN (AFU_ORTHOLOGUE AFUA_6G10090)"/>
    <property type="match status" value="1"/>
</dbReference>
<evidence type="ECO:0000256" key="3">
    <source>
        <dbReference type="ARBA" id="ARBA00023027"/>
    </source>
</evidence>
<name>E6PVC6_9ZZZZ</name>
<dbReference type="EC" id="1.1.1.95" evidence="6"/>
<dbReference type="FunFam" id="3.40.50.720:FF:000203">
    <property type="entry name" value="D-3-phosphoglycerate dehydrogenase (SerA)"/>
    <property type="match status" value="1"/>
</dbReference>
<dbReference type="Pfam" id="PF00389">
    <property type="entry name" value="2-Hacid_dh"/>
    <property type="match status" value="1"/>
</dbReference>
<dbReference type="CDD" id="cd12173">
    <property type="entry name" value="PGDH_4"/>
    <property type="match status" value="1"/>
</dbReference>
<organism evidence="6">
    <name type="scientific">mine drainage metagenome</name>
    <dbReference type="NCBI Taxonomy" id="410659"/>
    <lineage>
        <taxon>unclassified sequences</taxon>
        <taxon>metagenomes</taxon>
        <taxon>ecological metagenomes</taxon>
    </lineage>
</organism>
<reference evidence="6" key="1">
    <citation type="submission" date="2009-10" db="EMBL/GenBank/DDBJ databases">
        <title>Diversity of trophic interactions inside an arsenic-rich microbial ecosystem.</title>
        <authorList>
            <person name="Bertin P.N."/>
            <person name="Heinrich-Salmeron A."/>
            <person name="Pelletier E."/>
            <person name="Goulhen-Chollet F."/>
            <person name="Arsene-Ploetze F."/>
            <person name="Gallien S."/>
            <person name="Calteau A."/>
            <person name="Vallenet D."/>
            <person name="Casiot C."/>
            <person name="Chane-Woon-Ming B."/>
            <person name="Giloteaux L."/>
            <person name="Barakat M."/>
            <person name="Bonnefoy V."/>
            <person name="Bruneel O."/>
            <person name="Chandler M."/>
            <person name="Cleiss J."/>
            <person name="Duran R."/>
            <person name="Elbaz-Poulichet F."/>
            <person name="Fonknechten N."/>
            <person name="Lauga B."/>
            <person name="Mornico D."/>
            <person name="Ortet P."/>
            <person name="Schaeffer C."/>
            <person name="Siguier P."/>
            <person name="Alexander Thil Smith A."/>
            <person name="Van Dorsselaer A."/>
            <person name="Weissenbach J."/>
            <person name="Medigue C."/>
            <person name="Le Paslier D."/>
        </authorList>
    </citation>
    <scope>NUCLEOTIDE SEQUENCE</scope>
</reference>
<evidence type="ECO:0000259" key="5">
    <source>
        <dbReference type="Pfam" id="PF02826"/>
    </source>
</evidence>
<dbReference type="Gene3D" id="3.40.50.720">
    <property type="entry name" value="NAD(P)-binding Rossmann-like Domain"/>
    <property type="match status" value="2"/>
</dbReference>
<dbReference type="InterPro" id="IPR006140">
    <property type="entry name" value="D-isomer_DH_NAD-bd"/>
</dbReference>
<dbReference type="SUPFAM" id="SSF52283">
    <property type="entry name" value="Formate/glycerate dehydrogenase catalytic domain-like"/>
    <property type="match status" value="1"/>
</dbReference>
<sequence>MRIVVSEFMDQQAVAKLRTRFGVAYAPQLVDDRAALLSQLHSADALIIRNRTRVDAELLAAAPQLRVVGRLGVGLDNIDLTACAARDIQVIPASGANAQAVAEYVIATAMLLLRGAYLSSAEVAAGAWPRAHLSEGREIAGKTLGLVGFGDIGRCTARLAVALGMRVLAHDPMVELHSPMWAQTGAARRELDALLAESDVVSLHVPLTPQTHNLIDAGKLALMRSGAVLVNTARGGVIDEQALAAALRSGQLGGAALDVFEHEPLAAGSPLAGLRNLILTPHVAGVTRESNARVSTMIAEKVGDFLQALAT</sequence>
<dbReference type="GO" id="GO:0051287">
    <property type="term" value="F:NAD binding"/>
    <property type="evidence" value="ECO:0007669"/>
    <property type="project" value="InterPro"/>
</dbReference>
<dbReference type="InterPro" id="IPR029753">
    <property type="entry name" value="D-isomer_DH_CS"/>
</dbReference>
<feature type="domain" description="D-isomer specific 2-hydroxyacid dehydrogenase NAD-binding" evidence="5">
    <location>
        <begin position="107"/>
        <end position="284"/>
    </location>
</feature>